<dbReference type="OrthoDB" id="48036at2759"/>
<gene>
    <name evidence="2" type="primary">LOC106741763</name>
</gene>
<organism evidence="1 2">
    <name type="scientific">Dinoponera quadriceps</name>
    <name type="common">South American ant</name>
    <dbReference type="NCBI Taxonomy" id="609295"/>
    <lineage>
        <taxon>Eukaryota</taxon>
        <taxon>Metazoa</taxon>
        <taxon>Ecdysozoa</taxon>
        <taxon>Arthropoda</taxon>
        <taxon>Hexapoda</taxon>
        <taxon>Insecta</taxon>
        <taxon>Pterygota</taxon>
        <taxon>Neoptera</taxon>
        <taxon>Endopterygota</taxon>
        <taxon>Hymenoptera</taxon>
        <taxon>Apocrita</taxon>
        <taxon>Aculeata</taxon>
        <taxon>Formicoidea</taxon>
        <taxon>Formicidae</taxon>
        <taxon>Ponerinae</taxon>
        <taxon>Ponerini</taxon>
        <taxon>Dinoponera</taxon>
    </lineage>
</organism>
<accession>A0A6P3WTT1</accession>
<protein>
    <submittedName>
        <fullName evidence="2">Uncharacterized protein LOC106741763 isoform X1</fullName>
    </submittedName>
</protein>
<dbReference type="GeneID" id="106741763"/>
<reference evidence="2" key="1">
    <citation type="submission" date="2025-08" db="UniProtKB">
        <authorList>
            <consortium name="RefSeq"/>
        </authorList>
    </citation>
    <scope>IDENTIFICATION</scope>
</reference>
<evidence type="ECO:0000313" key="2">
    <source>
        <dbReference type="RefSeq" id="XP_014469551.1"/>
    </source>
</evidence>
<dbReference type="Proteomes" id="UP000515204">
    <property type="component" value="Unplaced"/>
</dbReference>
<keyword evidence="1" id="KW-1185">Reference proteome</keyword>
<name>A0A6P3WTT1_DINQU</name>
<evidence type="ECO:0000313" key="1">
    <source>
        <dbReference type="Proteomes" id="UP000515204"/>
    </source>
</evidence>
<sequence>MYNIIMSQEENVDVNKAFEDLLFAEEIAQKSAYEEGYKSGKEELLKGYHLGYHRASIIAAQLGYYSGVLEQYLQNNDNTCEKTVALAKKLLEDIRNTFPEHQDDNLDILKAVEDIKFKYAKFCSLAKINPLYPEADKLEF</sequence>
<dbReference type="AlphaFoldDB" id="A0A6P3WTT1"/>
<dbReference type="KEGG" id="dqu:106741763"/>
<dbReference type="RefSeq" id="XP_014469551.1">
    <property type="nucleotide sequence ID" value="XM_014614065.1"/>
</dbReference>
<proteinExistence type="predicted"/>